<feature type="region of interest" description="Disordered" evidence="1">
    <location>
        <begin position="101"/>
        <end position="143"/>
    </location>
</feature>
<feature type="compositionally biased region" description="Basic residues" evidence="1">
    <location>
        <begin position="1"/>
        <end position="10"/>
    </location>
</feature>
<keyword evidence="3" id="KW-1185">Reference proteome</keyword>
<reference evidence="2 3" key="2">
    <citation type="submission" date="2024-10" db="EMBL/GenBank/DDBJ databases">
        <authorList>
            <person name="Ryan C."/>
        </authorList>
    </citation>
    <scope>NUCLEOTIDE SEQUENCE [LARGE SCALE GENOMIC DNA]</scope>
</reference>
<dbReference type="EMBL" id="OZ075122">
    <property type="protein sequence ID" value="CAL4909720.1"/>
    <property type="molecule type" value="Genomic_DNA"/>
</dbReference>
<accession>A0ABC8WGR7</accession>
<name>A0ABC8WGR7_9POAL</name>
<feature type="compositionally biased region" description="Polar residues" evidence="1">
    <location>
        <begin position="313"/>
        <end position="323"/>
    </location>
</feature>
<feature type="region of interest" description="Disordered" evidence="1">
    <location>
        <begin position="1"/>
        <end position="82"/>
    </location>
</feature>
<feature type="compositionally biased region" description="Basic and acidic residues" evidence="1">
    <location>
        <begin position="11"/>
        <end position="34"/>
    </location>
</feature>
<reference evidence="3" key="1">
    <citation type="submission" date="2024-06" db="EMBL/GenBank/DDBJ databases">
        <authorList>
            <person name="Ryan C."/>
        </authorList>
    </citation>
    <scope>NUCLEOTIDE SEQUENCE [LARGE SCALE GENOMIC DNA]</scope>
</reference>
<feature type="compositionally biased region" description="Basic and acidic residues" evidence="1">
    <location>
        <begin position="119"/>
        <end position="141"/>
    </location>
</feature>
<evidence type="ECO:0000256" key="1">
    <source>
        <dbReference type="SAM" id="MobiDB-lite"/>
    </source>
</evidence>
<evidence type="ECO:0000313" key="2">
    <source>
        <dbReference type="EMBL" id="CAL4909720.1"/>
    </source>
</evidence>
<protein>
    <submittedName>
        <fullName evidence="2">Uncharacterized protein</fullName>
    </submittedName>
</protein>
<feature type="region of interest" description="Disordered" evidence="1">
    <location>
        <begin position="267"/>
        <end position="323"/>
    </location>
</feature>
<evidence type="ECO:0000313" key="3">
    <source>
        <dbReference type="Proteomes" id="UP001497457"/>
    </source>
</evidence>
<feature type="compositionally biased region" description="Low complexity" evidence="1">
    <location>
        <begin position="35"/>
        <end position="45"/>
    </location>
</feature>
<proteinExistence type="predicted"/>
<feature type="compositionally biased region" description="Basic and acidic residues" evidence="1">
    <location>
        <begin position="301"/>
        <end position="311"/>
    </location>
</feature>
<feature type="compositionally biased region" description="Polar residues" evidence="1">
    <location>
        <begin position="101"/>
        <end position="110"/>
    </location>
</feature>
<sequence length="323" mass="33407">MGETKKKKLKKEGTSRSEEQEQNPGEEKTCEHETSSASKGSFSPSFMYFCTGTFQSNPPPRQLYSTTARAPAKAGAPPPQCPMDSSRWNRVCFAMNASTVRRNSSASSIPQHACASRAVTDDRRRRPFSDSDRRSSGDAARRAASRGPIFSDLLRLGARASLLTRTAGLSSNAACAAGSGAAATATTSGAAMDDAGAAGAAGVAKETASSSKVLEAAGVGAAKEGKPAALVAAGAAACGGVGVAVAVSVAAELVCWLEEAERSCLESAKRRSTMALPRTKTKRALRRSEPASRSTAAAADGTREDDQERKATSARSSPARSIR</sequence>
<dbReference type="AlphaFoldDB" id="A0ABC8WGR7"/>
<dbReference type="Proteomes" id="UP001497457">
    <property type="component" value="Chromosome 12b"/>
</dbReference>
<gene>
    <name evidence="2" type="ORF">URODEC1_LOCUS13902</name>
</gene>
<organism evidence="2 3">
    <name type="scientific">Urochloa decumbens</name>
    <dbReference type="NCBI Taxonomy" id="240449"/>
    <lineage>
        <taxon>Eukaryota</taxon>
        <taxon>Viridiplantae</taxon>
        <taxon>Streptophyta</taxon>
        <taxon>Embryophyta</taxon>
        <taxon>Tracheophyta</taxon>
        <taxon>Spermatophyta</taxon>
        <taxon>Magnoliopsida</taxon>
        <taxon>Liliopsida</taxon>
        <taxon>Poales</taxon>
        <taxon>Poaceae</taxon>
        <taxon>PACMAD clade</taxon>
        <taxon>Panicoideae</taxon>
        <taxon>Panicodae</taxon>
        <taxon>Paniceae</taxon>
        <taxon>Melinidinae</taxon>
        <taxon>Urochloa</taxon>
    </lineage>
</organism>